<dbReference type="AlphaFoldDB" id="A0A363ULU9"/>
<keyword evidence="4" id="KW-1185">Reference proteome</keyword>
<dbReference type="EMBL" id="QEQK01000005">
    <property type="protein sequence ID" value="PWN56399.1"/>
    <property type="molecule type" value="Genomic_DNA"/>
</dbReference>
<dbReference type="Gene3D" id="2.60.40.10">
    <property type="entry name" value="Immunoglobulins"/>
    <property type="match status" value="1"/>
</dbReference>
<comment type="caution">
    <text evidence="3">The sequence shown here is derived from an EMBL/GenBank/DDBJ whole genome shotgun (WGS) entry which is preliminary data.</text>
</comment>
<dbReference type="Gene3D" id="3.40.50.410">
    <property type="entry name" value="von Willebrand factor, type A domain"/>
    <property type="match status" value="1"/>
</dbReference>
<feature type="domain" description="DUF7151" evidence="2">
    <location>
        <begin position="51"/>
        <end position="86"/>
    </location>
</feature>
<organism evidence="3 4">
    <name type="scientific">Abyssibacter profundi</name>
    <dbReference type="NCBI Taxonomy" id="2182787"/>
    <lineage>
        <taxon>Bacteria</taxon>
        <taxon>Pseudomonadati</taxon>
        <taxon>Pseudomonadota</taxon>
        <taxon>Gammaproteobacteria</taxon>
        <taxon>Chromatiales</taxon>
        <taxon>Oceanococcaceae</taxon>
        <taxon>Abyssibacter</taxon>
    </lineage>
</organism>
<accession>A0A363ULU9</accession>
<feature type="compositionally biased region" description="Polar residues" evidence="1">
    <location>
        <begin position="380"/>
        <end position="400"/>
    </location>
</feature>
<reference evidence="3 4" key="1">
    <citation type="submission" date="2018-05" db="EMBL/GenBank/DDBJ databases">
        <title>Abyssibacter profundi OUC007T gen. nov., sp. nov, a marine bacterium isolated from seawater of the Mariana Trench.</title>
        <authorList>
            <person name="Zhou S."/>
        </authorList>
    </citation>
    <scope>NUCLEOTIDE SEQUENCE [LARGE SCALE GENOMIC DNA]</scope>
    <source>
        <strain evidence="3 4">OUC007</strain>
    </source>
</reference>
<dbReference type="InterPro" id="IPR036465">
    <property type="entry name" value="vWFA_dom_sf"/>
</dbReference>
<dbReference type="InterPro" id="IPR013783">
    <property type="entry name" value="Ig-like_fold"/>
</dbReference>
<dbReference type="Proteomes" id="UP000251800">
    <property type="component" value="Unassembled WGS sequence"/>
</dbReference>
<dbReference type="PROSITE" id="PS51257">
    <property type="entry name" value="PROKAR_LIPOPROTEIN"/>
    <property type="match status" value="1"/>
</dbReference>
<dbReference type="InterPro" id="IPR055575">
    <property type="entry name" value="DUF7151"/>
</dbReference>
<name>A0A363ULU9_9GAMM</name>
<evidence type="ECO:0000313" key="3">
    <source>
        <dbReference type="EMBL" id="PWN56399.1"/>
    </source>
</evidence>
<evidence type="ECO:0000313" key="4">
    <source>
        <dbReference type="Proteomes" id="UP000251800"/>
    </source>
</evidence>
<feature type="region of interest" description="Disordered" evidence="1">
    <location>
        <begin position="378"/>
        <end position="403"/>
    </location>
</feature>
<gene>
    <name evidence="3" type="ORF">DEH80_06045</name>
</gene>
<evidence type="ECO:0000256" key="1">
    <source>
        <dbReference type="SAM" id="MobiDB-lite"/>
    </source>
</evidence>
<sequence>MMIEVHRRVLTGHRCLAVAAATVFMVGCSSDDDAEAPPAELTATIATIAQEDARCDFGGAIVRRGTDTNRNGTLDTDEVEAEEVVCNDSAADAAPAALISSLVAGDAMPGPGESTTLTVTAVDSAGGTAVTYAWSNATTETAFAETSNVLTIEIPESATVGDEITYRVTVTDSAQVQQIRDITLTVGEPATAPVTTASTTNHQIFLPEGLEAPTEQPTGDFDGVVFFAGEGSVESRKRRSLRDLAGFGAQRRALSQASSQSQDEFDQMRNAISSEAGYTLTNISTALTNACAVGRFSLELDAGTTPTDLVKALLELVGRSTGEGTLGNLPESLEDELAALLYEMRLSVCYFSQEDVVVLLSLVIDDVADLYENVSRGVTDGTNVGDTQSTREQQTDQFTGTGSGGQADFLFVIDNSGSMGNEQEALSQAAAEFINVITSSGLDFQIGTITTDSQTLQGQGYTNDTNQFAADASPGTGGSGTESGVYFAERSLLSTALGDAEDGSSTTAGYPRAGASLSVVIMSDEPDQYSRYASSTFDVQNNLFVDRSYPVYAIINEGSPGDYDDLALATGGSTASIADTSQFPPIMNEIARNAGGAASLFQLSEEPISSTIVVEVDGTRVQADGMDGWQYVAGSNSIVFRGSAVPASGAVIDVTYQYIAEAEAR</sequence>
<dbReference type="Pfam" id="PF23657">
    <property type="entry name" value="DUF7151"/>
    <property type="match status" value="1"/>
</dbReference>
<dbReference type="RefSeq" id="WP_109719593.1">
    <property type="nucleotide sequence ID" value="NZ_QEQK01000005.1"/>
</dbReference>
<protein>
    <recommendedName>
        <fullName evidence="2">DUF7151 domain-containing protein</fullName>
    </recommendedName>
</protein>
<evidence type="ECO:0000259" key="2">
    <source>
        <dbReference type="Pfam" id="PF23657"/>
    </source>
</evidence>
<dbReference type="OrthoDB" id="5807787at2"/>
<dbReference type="SUPFAM" id="SSF53300">
    <property type="entry name" value="vWA-like"/>
    <property type="match status" value="1"/>
</dbReference>
<proteinExistence type="predicted"/>